<protein>
    <submittedName>
        <fullName evidence="3">Uncharacterized protein</fullName>
    </submittedName>
</protein>
<evidence type="ECO:0000313" key="4">
    <source>
        <dbReference type="Proteomes" id="UP001164746"/>
    </source>
</evidence>
<evidence type="ECO:0000256" key="2">
    <source>
        <dbReference type="SAM" id="MobiDB-lite"/>
    </source>
</evidence>
<sequence length="223" mass="25588">MSAALNDIKNESKRMKEEVDRNKEGSNSKTVKCCKELDDLETQLNRKLNDSISSFKEEVKTFHDGNIAAFSCISSVCEEKASWAIIEEGKLNEFVKNSFTGRLYLMSRNFQKEVSKAKNEMKEAEYKNTFKSVWLKENTAAFKCLLEDLTVVCELHEEVDGSEEGTTFSIGNATVENQKTRKELIEELIQAKLDKDKAETTKQELYDEINNVKRDLDELEVKE</sequence>
<feature type="coiled-coil region" evidence="1">
    <location>
        <begin position="181"/>
        <end position="222"/>
    </location>
</feature>
<dbReference type="EMBL" id="CP111018">
    <property type="protein sequence ID" value="WAR11043.1"/>
    <property type="molecule type" value="Genomic_DNA"/>
</dbReference>
<evidence type="ECO:0000313" key="3">
    <source>
        <dbReference type="EMBL" id="WAR11043.1"/>
    </source>
</evidence>
<proteinExistence type="predicted"/>
<feature type="region of interest" description="Disordered" evidence="2">
    <location>
        <begin position="1"/>
        <end position="28"/>
    </location>
</feature>
<organism evidence="3 4">
    <name type="scientific">Mya arenaria</name>
    <name type="common">Soft-shell clam</name>
    <dbReference type="NCBI Taxonomy" id="6604"/>
    <lineage>
        <taxon>Eukaryota</taxon>
        <taxon>Metazoa</taxon>
        <taxon>Spiralia</taxon>
        <taxon>Lophotrochozoa</taxon>
        <taxon>Mollusca</taxon>
        <taxon>Bivalvia</taxon>
        <taxon>Autobranchia</taxon>
        <taxon>Heteroconchia</taxon>
        <taxon>Euheterodonta</taxon>
        <taxon>Imparidentia</taxon>
        <taxon>Neoheterodontei</taxon>
        <taxon>Myida</taxon>
        <taxon>Myoidea</taxon>
        <taxon>Myidae</taxon>
        <taxon>Mya</taxon>
    </lineage>
</organism>
<name>A0ABY7EM39_MYAAR</name>
<accession>A0ABY7EM39</accession>
<feature type="compositionally biased region" description="Basic and acidic residues" evidence="2">
    <location>
        <begin position="8"/>
        <end position="26"/>
    </location>
</feature>
<evidence type="ECO:0000256" key="1">
    <source>
        <dbReference type="SAM" id="Coils"/>
    </source>
</evidence>
<reference evidence="3" key="1">
    <citation type="submission" date="2022-11" db="EMBL/GenBank/DDBJ databases">
        <title>Centuries of genome instability and evolution in soft-shell clam transmissible cancer (bioRxiv).</title>
        <authorList>
            <person name="Hart S.F.M."/>
            <person name="Yonemitsu M.A."/>
            <person name="Giersch R.M."/>
            <person name="Beal B.F."/>
            <person name="Arriagada G."/>
            <person name="Davis B.W."/>
            <person name="Ostrander E.A."/>
            <person name="Goff S.P."/>
            <person name="Metzger M.J."/>
        </authorList>
    </citation>
    <scope>NUCLEOTIDE SEQUENCE</scope>
    <source>
        <strain evidence="3">MELC-2E11</strain>
        <tissue evidence="3">Siphon/mantle</tissue>
    </source>
</reference>
<keyword evidence="1" id="KW-0175">Coiled coil</keyword>
<gene>
    <name evidence="3" type="ORF">MAR_036119</name>
</gene>
<dbReference type="Proteomes" id="UP001164746">
    <property type="component" value="Chromosome 7"/>
</dbReference>
<keyword evidence="4" id="KW-1185">Reference proteome</keyword>